<dbReference type="Gene3D" id="1.25.40.10">
    <property type="entry name" value="Tetratricopeptide repeat domain"/>
    <property type="match status" value="2"/>
</dbReference>
<evidence type="ECO:0000256" key="3">
    <source>
        <dbReference type="ARBA" id="ARBA00023163"/>
    </source>
</evidence>
<dbReference type="Gene3D" id="1.10.10.60">
    <property type="entry name" value="Homeodomain-like"/>
    <property type="match status" value="2"/>
</dbReference>
<keyword evidence="4" id="KW-0472">Membrane</keyword>
<dbReference type="EMBL" id="VLNR01000023">
    <property type="protein sequence ID" value="TSE08352.1"/>
    <property type="molecule type" value="Genomic_DNA"/>
</dbReference>
<dbReference type="Proteomes" id="UP000318833">
    <property type="component" value="Unassembled WGS sequence"/>
</dbReference>
<dbReference type="OrthoDB" id="5295174at2"/>
<evidence type="ECO:0000313" key="6">
    <source>
        <dbReference type="EMBL" id="TSE08352.1"/>
    </source>
</evidence>
<keyword evidence="2" id="KW-0238">DNA-binding</keyword>
<dbReference type="PANTHER" id="PTHR43280:SF29">
    <property type="entry name" value="ARAC-FAMILY TRANSCRIPTIONAL REGULATOR"/>
    <property type="match status" value="1"/>
</dbReference>
<comment type="caution">
    <text evidence="6">The sequence shown here is derived from an EMBL/GenBank/DDBJ whole genome shotgun (WGS) entry which is preliminary data.</text>
</comment>
<organism evidence="6 7">
    <name type="scientific">Aquimarina algiphila</name>
    <dbReference type="NCBI Taxonomy" id="2047982"/>
    <lineage>
        <taxon>Bacteria</taxon>
        <taxon>Pseudomonadati</taxon>
        <taxon>Bacteroidota</taxon>
        <taxon>Flavobacteriia</taxon>
        <taxon>Flavobacteriales</taxon>
        <taxon>Flavobacteriaceae</taxon>
        <taxon>Aquimarina</taxon>
    </lineage>
</organism>
<dbReference type="AlphaFoldDB" id="A0A554VK47"/>
<dbReference type="Pfam" id="PF12833">
    <property type="entry name" value="HTH_18"/>
    <property type="match status" value="1"/>
</dbReference>
<keyword evidence="7" id="KW-1185">Reference proteome</keyword>
<dbReference type="InterPro" id="IPR011990">
    <property type="entry name" value="TPR-like_helical_dom_sf"/>
</dbReference>
<evidence type="ECO:0000313" key="7">
    <source>
        <dbReference type="Proteomes" id="UP000318833"/>
    </source>
</evidence>
<evidence type="ECO:0000256" key="1">
    <source>
        <dbReference type="ARBA" id="ARBA00023015"/>
    </source>
</evidence>
<dbReference type="PROSITE" id="PS01124">
    <property type="entry name" value="HTH_ARAC_FAMILY_2"/>
    <property type="match status" value="1"/>
</dbReference>
<dbReference type="SUPFAM" id="SSF46689">
    <property type="entry name" value="Homeodomain-like"/>
    <property type="match status" value="1"/>
</dbReference>
<feature type="domain" description="HTH araC/xylS-type" evidence="5">
    <location>
        <begin position="453"/>
        <end position="565"/>
    </location>
</feature>
<keyword evidence="4" id="KW-0812">Transmembrane</keyword>
<gene>
    <name evidence="6" type="ORF">FOF46_12390</name>
</gene>
<proteinExistence type="predicted"/>
<dbReference type="PANTHER" id="PTHR43280">
    <property type="entry name" value="ARAC-FAMILY TRANSCRIPTIONAL REGULATOR"/>
    <property type="match status" value="1"/>
</dbReference>
<dbReference type="SMART" id="SM00342">
    <property type="entry name" value="HTH_ARAC"/>
    <property type="match status" value="1"/>
</dbReference>
<evidence type="ECO:0000256" key="2">
    <source>
        <dbReference type="ARBA" id="ARBA00023125"/>
    </source>
</evidence>
<keyword evidence="3" id="KW-0804">Transcription</keyword>
<reference evidence="6 7" key="1">
    <citation type="submission" date="2019-07" db="EMBL/GenBank/DDBJ databases">
        <title>The draft genome sequence of Aquimarina algiphila M91.</title>
        <authorList>
            <person name="Meng X."/>
        </authorList>
    </citation>
    <scope>NUCLEOTIDE SEQUENCE [LARGE SCALE GENOMIC DNA]</scope>
    <source>
        <strain evidence="6 7">M91</strain>
    </source>
</reference>
<feature type="transmembrane region" description="Helical" evidence="4">
    <location>
        <begin position="391"/>
        <end position="410"/>
    </location>
</feature>
<keyword evidence="4" id="KW-1133">Transmembrane helix</keyword>
<dbReference type="InterPro" id="IPR018060">
    <property type="entry name" value="HTH_AraC"/>
</dbReference>
<dbReference type="SUPFAM" id="SSF48452">
    <property type="entry name" value="TPR-like"/>
    <property type="match status" value="1"/>
</dbReference>
<protein>
    <submittedName>
        <fullName evidence="6">Helix-turn-helix domain-containing protein</fullName>
    </submittedName>
</protein>
<keyword evidence="1" id="KW-0805">Transcription regulation</keyword>
<dbReference type="GO" id="GO:0043565">
    <property type="term" value="F:sequence-specific DNA binding"/>
    <property type="evidence" value="ECO:0007669"/>
    <property type="project" value="InterPro"/>
</dbReference>
<dbReference type="GO" id="GO:0003700">
    <property type="term" value="F:DNA-binding transcription factor activity"/>
    <property type="evidence" value="ECO:0007669"/>
    <property type="project" value="InterPro"/>
</dbReference>
<evidence type="ECO:0000259" key="5">
    <source>
        <dbReference type="PROSITE" id="PS01124"/>
    </source>
</evidence>
<evidence type="ECO:0000256" key="4">
    <source>
        <dbReference type="SAM" id="Phobius"/>
    </source>
</evidence>
<name>A0A554VK47_9FLAO</name>
<dbReference type="InterPro" id="IPR009057">
    <property type="entry name" value="Homeodomain-like_sf"/>
</dbReference>
<accession>A0A554VK47</accession>
<sequence>MLMIKKYTFLGYLLILFVYANQVYGQNEKEDKNQSDLGYTQLKALIANQKTDSLKVKTLQSYLSESKSRADTLGMANAYFFLELLVTEVKLQYADSLIEITKDKKYMNYPAKGYLLQGNRQYELGNYKEALELYLIASEAAKKNGNQYLYRSIKFNIGLLKNNAGEREEAQTIFLEHLNFLDQNPKFKSPSDYNRVLFALTDSYVYSNQFSKAKSYIDQGIRQTLKVNDTSIYSHFVMYSGMYEYFSKNYKTAIDSLEKGKDIIKDFDEVNTRMAICDYYIARSYRALGNNESSISYFKNVDHILKKTEDVIPELIDTYDYLIADSKSKNDLEKQIEYINTLLRLDSIRHANQIYLTKNINERYDTAELIAEKEKLINELQEETFLKEETIAVLILFLITLVILVVYFFYRSYANKRRFLNLLEEQKNKDRSQPEFNAISNTISKKEEIDIPEEVIATVLKKLHGFEESVRFSKKQYTLNSLAKELQTNSAYLSKIINVHKNMNFANYLNNLRVDFAVGELTTDKALRSYTIKAIAEEVGFKNAQSFSSAFHKRTGIYPSYFIKQLNNG</sequence>